<dbReference type="SUPFAM" id="SSF46689">
    <property type="entry name" value="Homeodomain-like"/>
    <property type="match status" value="1"/>
</dbReference>
<keyword evidence="4" id="KW-0804">Transcription</keyword>
<dbReference type="Gene3D" id="1.10.10.60">
    <property type="entry name" value="Homeodomain-like"/>
    <property type="match status" value="1"/>
</dbReference>
<dbReference type="GO" id="GO:0042795">
    <property type="term" value="P:snRNA transcription by RNA polymerase II"/>
    <property type="evidence" value="ECO:0007669"/>
    <property type="project" value="TreeGrafter"/>
</dbReference>
<dbReference type="FunFam" id="1.10.10.60:FF:000010">
    <property type="entry name" value="Transcriptional activator Myb isoform A"/>
    <property type="match status" value="1"/>
</dbReference>
<dbReference type="SMART" id="SM00717">
    <property type="entry name" value="SANT"/>
    <property type="match status" value="1"/>
</dbReference>
<dbReference type="InterPro" id="IPR017930">
    <property type="entry name" value="Myb_dom"/>
</dbReference>
<evidence type="ECO:0000256" key="2">
    <source>
        <dbReference type="ARBA" id="ARBA00023015"/>
    </source>
</evidence>
<dbReference type="OrthoDB" id="2143914at2759"/>
<organism evidence="9 10">
    <name type="scientific">Ambispora leptoticha</name>
    <dbReference type="NCBI Taxonomy" id="144679"/>
    <lineage>
        <taxon>Eukaryota</taxon>
        <taxon>Fungi</taxon>
        <taxon>Fungi incertae sedis</taxon>
        <taxon>Mucoromycota</taxon>
        <taxon>Glomeromycotina</taxon>
        <taxon>Glomeromycetes</taxon>
        <taxon>Archaeosporales</taxon>
        <taxon>Ambisporaceae</taxon>
        <taxon>Ambispora</taxon>
    </lineage>
</organism>
<dbReference type="PANTHER" id="PTHR46621">
    <property type="entry name" value="SNRNA-ACTIVATING PROTEIN COMPLEX SUBUNIT 4"/>
    <property type="match status" value="1"/>
</dbReference>
<feature type="region of interest" description="Disordered" evidence="6">
    <location>
        <begin position="34"/>
        <end position="128"/>
    </location>
</feature>
<evidence type="ECO:0000256" key="4">
    <source>
        <dbReference type="ARBA" id="ARBA00023163"/>
    </source>
</evidence>
<dbReference type="PROSITE" id="PS51294">
    <property type="entry name" value="HTH_MYB"/>
    <property type="match status" value="1"/>
</dbReference>
<dbReference type="AlphaFoldDB" id="A0A9N8YX32"/>
<dbReference type="PANTHER" id="PTHR46621:SF1">
    <property type="entry name" value="SNRNA-ACTIVATING PROTEIN COMPLEX SUBUNIT 4"/>
    <property type="match status" value="1"/>
</dbReference>
<dbReference type="GO" id="GO:0000978">
    <property type="term" value="F:RNA polymerase II cis-regulatory region sequence-specific DNA binding"/>
    <property type="evidence" value="ECO:0007669"/>
    <property type="project" value="TreeGrafter"/>
</dbReference>
<gene>
    <name evidence="9" type="ORF">ALEPTO_LOCUS1561</name>
</gene>
<comment type="caution">
    <text evidence="9">The sequence shown here is derived from an EMBL/GenBank/DDBJ whole genome shotgun (WGS) entry which is preliminary data.</text>
</comment>
<dbReference type="InterPro" id="IPR009057">
    <property type="entry name" value="Homeodomain-like_sf"/>
</dbReference>
<dbReference type="GO" id="GO:0019185">
    <property type="term" value="C:snRNA-activating protein complex"/>
    <property type="evidence" value="ECO:0007669"/>
    <property type="project" value="TreeGrafter"/>
</dbReference>
<dbReference type="EMBL" id="CAJVPS010000177">
    <property type="protein sequence ID" value="CAG8461448.1"/>
    <property type="molecule type" value="Genomic_DNA"/>
</dbReference>
<reference evidence="9" key="1">
    <citation type="submission" date="2021-06" db="EMBL/GenBank/DDBJ databases">
        <authorList>
            <person name="Kallberg Y."/>
            <person name="Tangrot J."/>
            <person name="Rosling A."/>
        </authorList>
    </citation>
    <scope>NUCLEOTIDE SEQUENCE</scope>
    <source>
        <strain evidence="9">FL130A</strain>
    </source>
</reference>
<feature type="compositionally biased region" description="Basic residues" evidence="6">
    <location>
        <begin position="34"/>
        <end position="49"/>
    </location>
</feature>
<feature type="domain" description="HTH myb-type" evidence="8">
    <location>
        <begin position="8"/>
        <end position="63"/>
    </location>
</feature>
<feature type="compositionally biased region" description="Basic and acidic residues" evidence="6">
    <location>
        <begin position="108"/>
        <end position="120"/>
    </location>
</feature>
<keyword evidence="2" id="KW-0805">Transcription regulation</keyword>
<feature type="compositionally biased region" description="Basic residues" evidence="6">
    <location>
        <begin position="64"/>
        <end position="75"/>
    </location>
</feature>
<evidence type="ECO:0000259" key="7">
    <source>
        <dbReference type="PROSITE" id="PS50090"/>
    </source>
</evidence>
<keyword evidence="3" id="KW-0238">DNA-binding</keyword>
<evidence type="ECO:0000313" key="9">
    <source>
        <dbReference type="EMBL" id="CAG8461448.1"/>
    </source>
</evidence>
<accession>A0A9N8YX32</accession>
<dbReference type="GO" id="GO:0001006">
    <property type="term" value="F:RNA polymerase III type 3 promoter sequence-specific DNA binding"/>
    <property type="evidence" value="ECO:0007669"/>
    <property type="project" value="TreeGrafter"/>
</dbReference>
<keyword evidence="5" id="KW-0539">Nucleus</keyword>
<dbReference type="Pfam" id="PF00249">
    <property type="entry name" value="Myb_DNA-binding"/>
    <property type="match status" value="1"/>
</dbReference>
<name>A0A9N8YX32_9GLOM</name>
<evidence type="ECO:0000256" key="1">
    <source>
        <dbReference type="ARBA" id="ARBA00022737"/>
    </source>
</evidence>
<dbReference type="GO" id="GO:0042796">
    <property type="term" value="P:snRNA transcription by RNA polymerase III"/>
    <property type="evidence" value="ECO:0007669"/>
    <property type="project" value="TreeGrafter"/>
</dbReference>
<sequence length="185" mass="20907">MNAADNDNNDKIKGSWSKEEDDLLLELIGKIGHKNWKAIGNKHGRRNGKQCRERWTNHLDPKCKYSKSKNQKKHHDINNNNDNNKQKKQSKGKRNNNGIDPNPAKRLQSSEKKVQVRDDVSNSSSLEVFPNIEAQAHDGTPSRLNELADFVTSLHNGEGEMSIYPHNSDKMSISGLLNPKTTSID</sequence>
<dbReference type="Proteomes" id="UP000789508">
    <property type="component" value="Unassembled WGS sequence"/>
</dbReference>
<evidence type="ECO:0000256" key="6">
    <source>
        <dbReference type="SAM" id="MobiDB-lite"/>
    </source>
</evidence>
<feature type="region of interest" description="Disordered" evidence="6">
    <location>
        <begin position="161"/>
        <end position="185"/>
    </location>
</feature>
<protein>
    <submittedName>
        <fullName evidence="9">8454_t:CDS:1</fullName>
    </submittedName>
</protein>
<feature type="domain" description="Myb-like" evidence="7">
    <location>
        <begin position="8"/>
        <end position="59"/>
    </location>
</feature>
<proteinExistence type="predicted"/>
<dbReference type="InterPro" id="IPR001005">
    <property type="entry name" value="SANT/Myb"/>
</dbReference>
<dbReference type="PROSITE" id="PS50090">
    <property type="entry name" value="MYB_LIKE"/>
    <property type="match status" value="1"/>
</dbReference>
<feature type="compositionally biased region" description="Basic and acidic residues" evidence="6">
    <location>
        <begin position="50"/>
        <end position="63"/>
    </location>
</feature>
<keyword evidence="10" id="KW-1185">Reference proteome</keyword>
<dbReference type="CDD" id="cd00167">
    <property type="entry name" value="SANT"/>
    <property type="match status" value="1"/>
</dbReference>
<evidence type="ECO:0000259" key="8">
    <source>
        <dbReference type="PROSITE" id="PS51294"/>
    </source>
</evidence>
<dbReference type="InterPro" id="IPR051575">
    <property type="entry name" value="Myb-like_DNA-bd"/>
</dbReference>
<keyword evidence="1" id="KW-0677">Repeat</keyword>
<evidence type="ECO:0000256" key="5">
    <source>
        <dbReference type="ARBA" id="ARBA00023242"/>
    </source>
</evidence>
<evidence type="ECO:0000313" key="10">
    <source>
        <dbReference type="Proteomes" id="UP000789508"/>
    </source>
</evidence>
<evidence type="ECO:0000256" key="3">
    <source>
        <dbReference type="ARBA" id="ARBA00023125"/>
    </source>
</evidence>